<dbReference type="Proteomes" id="UP000180098">
    <property type="component" value="Unassembled WGS sequence"/>
</dbReference>
<feature type="transmembrane region" description="Helical" evidence="5">
    <location>
        <begin position="361"/>
        <end position="380"/>
    </location>
</feature>
<dbReference type="GO" id="GO:0005886">
    <property type="term" value="C:plasma membrane"/>
    <property type="evidence" value="ECO:0007669"/>
    <property type="project" value="UniProtKB-SubCell"/>
</dbReference>
<keyword evidence="5" id="KW-1133">Transmembrane helix</keyword>
<keyword evidence="3 4" id="KW-0472">Membrane</keyword>
<comment type="similarity">
    <text evidence="2 4">Belongs to the GerABKA family.</text>
</comment>
<evidence type="ECO:0000256" key="5">
    <source>
        <dbReference type="SAM" id="Phobius"/>
    </source>
</evidence>
<keyword evidence="5" id="KW-0812">Transmembrane</keyword>
<feature type="transmembrane region" description="Helical" evidence="5">
    <location>
        <begin position="294"/>
        <end position="316"/>
    </location>
</feature>
<dbReference type="EMBL" id="MLQQ01000033">
    <property type="protein sequence ID" value="OIJ11134.1"/>
    <property type="molecule type" value="Genomic_DNA"/>
</dbReference>
<dbReference type="GO" id="GO:0009847">
    <property type="term" value="P:spore germination"/>
    <property type="evidence" value="ECO:0007669"/>
    <property type="project" value="UniProtKB-UniRule"/>
</dbReference>
<dbReference type="PANTHER" id="PTHR22550:SF5">
    <property type="entry name" value="LEUCINE ZIPPER PROTEIN 4"/>
    <property type="match status" value="1"/>
</dbReference>
<sequence length="501" mass="56164">MKKVENNSVIHKNLNKNVEALRQVFSADLNSDFKVRYVYLTSLKCDVALLYLNGMVNFESIETTVIRPLIEKEGVYGKGSLSEIVGKEILVNKDVQKIEALDDAKIEILRGNTIIFIDNEAVALSITTAGFEHRGVEKPQSENVLKGPMESFVESGFINRSLIRKQVHNEHLITESLTVGKKKSTVISMLYINDIVNHDLVEKVKKRIDEINVDCLQGVSILEQHIEERPYSLLPSILYTERPDRAAAFLQEGHIVLIMDNSPACLVVPVTIWSFFHTAEDYYQRWAYGNFIRCVRFFAIFVALLVPSLYIAITNFHVEMIPADLVLSIAATRERVPFPSIVEVIIMEIAFELLREAGVRIPSAIGPTIGIVGALILGQAAVEANIISPILVIVVAVTGLASFAIPDISFSFFIRLLRFVFLFFGATMGLFGVAACLTVLIAYCSTAKSFGVPFFAPISPHYRSSKDTLIRPPLWKMWLRPFYVSRKNFKRSTRPEGNSSQ</sequence>
<evidence type="ECO:0000256" key="3">
    <source>
        <dbReference type="ARBA" id="ARBA00023136"/>
    </source>
</evidence>
<reference evidence="6 7" key="1">
    <citation type="submission" date="2016-10" db="EMBL/GenBank/DDBJ databases">
        <title>Draft genome sequences of four alkaliphilic bacteria belonging to the Anaerobacillus genus.</title>
        <authorList>
            <person name="Bassil N.M."/>
            <person name="Lloyd J.R."/>
        </authorList>
    </citation>
    <scope>NUCLEOTIDE SEQUENCE [LARGE SCALE GENOMIC DNA]</scope>
    <source>
        <strain evidence="6 7">DSM 15340</strain>
    </source>
</reference>
<dbReference type="OrthoDB" id="9772630at2"/>
<accession>A0A1S2LFN4</accession>
<gene>
    <name evidence="6" type="ORF">BKP35_12400</name>
</gene>
<name>A0A1S2LFN4_9BACI</name>
<feature type="transmembrane region" description="Helical" evidence="5">
    <location>
        <begin position="417"/>
        <end position="443"/>
    </location>
</feature>
<evidence type="ECO:0000256" key="1">
    <source>
        <dbReference type="ARBA" id="ARBA00004141"/>
    </source>
</evidence>
<evidence type="ECO:0000256" key="4">
    <source>
        <dbReference type="PIRNR" id="PIRNR005690"/>
    </source>
</evidence>
<dbReference type="AlphaFoldDB" id="A0A1S2LFN4"/>
<protein>
    <submittedName>
        <fullName evidence="6">Spore germination protein</fullName>
    </submittedName>
</protein>
<dbReference type="InterPro" id="IPR004995">
    <property type="entry name" value="Spore_Ger"/>
</dbReference>
<comment type="subcellular location">
    <subcellularLocation>
        <location evidence="4">Cell membrane</location>
    </subcellularLocation>
    <subcellularLocation>
        <location evidence="1">Membrane</location>
        <topology evidence="1">Multi-pass membrane protein</topology>
    </subcellularLocation>
</comment>
<evidence type="ECO:0000313" key="7">
    <source>
        <dbReference type="Proteomes" id="UP000180098"/>
    </source>
</evidence>
<dbReference type="PIRSF" id="PIRSF005690">
    <property type="entry name" value="GerBA"/>
    <property type="match status" value="1"/>
</dbReference>
<keyword evidence="7" id="KW-1185">Reference proteome</keyword>
<organism evidence="6 7">
    <name type="scientific">Anaerobacillus arseniciselenatis</name>
    <dbReference type="NCBI Taxonomy" id="85682"/>
    <lineage>
        <taxon>Bacteria</taxon>
        <taxon>Bacillati</taxon>
        <taxon>Bacillota</taxon>
        <taxon>Bacilli</taxon>
        <taxon>Bacillales</taxon>
        <taxon>Bacillaceae</taxon>
        <taxon>Anaerobacillus</taxon>
    </lineage>
</organism>
<evidence type="ECO:0000256" key="2">
    <source>
        <dbReference type="ARBA" id="ARBA00005278"/>
    </source>
</evidence>
<dbReference type="Pfam" id="PF03323">
    <property type="entry name" value="GerA"/>
    <property type="match status" value="1"/>
</dbReference>
<evidence type="ECO:0000313" key="6">
    <source>
        <dbReference type="EMBL" id="OIJ11134.1"/>
    </source>
</evidence>
<feature type="transmembrane region" description="Helical" evidence="5">
    <location>
        <begin position="386"/>
        <end position="405"/>
    </location>
</feature>
<dbReference type="InterPro" id="IPR050768">
    <property type="entry name" value="UPF0353/GerABKA_families"/>
</dbReference>
<comment type="caution">
    <text evidence="6">The sequence shown here is derived from an EMBL/GenBank/DDBJ whole genome shotgun (WGS) entry which is preliminary data.</text>
</comment>
<proteinExistence type="inferred from homology"/>
<dbReference type="PANTHER" id="PTHR22550">
    <property type="entry name" value="SPORE GERMINATION PROTEIN"/>
    <property type="match status" value="1"/>
</dbReference>